<comment type="caution">
    <text evidence="3">The sequence shown here is derived from an EMBL/GenBank/DDBJ whole genome shotgun (WGS) entry which is preliminary data.</text>
</comment>
<dbReference type="PANTHER" id="PTHR33824:SF7">
    <property type="entry name" value="POLYKETIDE CYCLASE_DEHYDRASE AND LIPID TRANSPORT SUPERFAMILY PROTEIN"/>
    <property type="match status" value="1"/>
</dbReference>
<evidence type="ECO:0000256" key="1">
    <source>
        <dbReference type="ARBA" id="ARBA00008918"/>
    </source>
</evidence>
<name>A0A937D648_9BURK</name>
<accession>A0A937D648</accession>
<comment type="similarity">
    <text evidence="1">Belongs to the ribosome association toxin RatA family.</text>
</comment>
<dbReference type="InterPro" id="IPR047137">
    <property type="entry name" value="ORF3"/>
</dbReference>
<dbReference type="Pfam" id="PF03364">
    <property type="entry name" value="Polyketide_cyc"/>
    <property type="match status" value="1"/>
</dbReference>
<dbReference type="CDD" id="cd07817">
    <property type="entry name" value="SRPBCC_8"/>
    <property type="match status" value="1"/>
</dbReference>
<feature type="domain" description="Coenzyme Q-binding protein COQ10 START" evidence="2">
    <location>
        <begin position="39"/>
        <end position="136"/>
    </location>
</feature>
<keyword evidence="4" id="KW-1185">Reference proteome</keyword>
<dbReference type="Proteomes" id="UP000613011">
    <property type="component" value="Unassembled WGS sequence"/>
</dbReference>
<evidence type="ECO:0000313" key="3">
    <source>
        <dbReference type="EMBL" id="MBL0421972.1"/>
    </source>
</evidence>
<organism evidence="3 4">
    <name type="scientific">Ramlibacter aurantiacus</name>
    <dbReference type="NCBI Taxonomy" id="2801330"/>
    <lineage>
        <taxon>Bacteria</taxon>
        <taxon>Pseudomonadati</taxon>
        <taxon>Pseudomonadota</taxon>
        <taxon>Betaproteobacteria</taxon>
        <taxon>Burkholderiales</taxon>
        <taxon>Comamonadaceae</taxon>
        <taxon>Ramlibacter</taxon>
    </lineage>
</organism>
<dbReference type="SUPFAM" id="SSF55961">
    <property type="entry name" value="Bet v1-like"/>
    <property type="match status" value="1"/>
</dbReference>
<dbReference type="Gene3D" id="3.30.530.20">
    <property type="match status" value="1"/>
</dbReference>
<sequence length="180" mass="20214">MPGKLVTMAALAVGGMLLSKQMKKRGGSRSSSVEESIEVNVPASTAYNQWTQFEEFPKFMSHLEEVRQLDDTHLRWRASVGGKRKEWVSEITEQVPDKRIAWRSTEGIPNSGVVTFHHLTDTSCKIMLQLDYEPGSVDEQLADAIGGVRQMARANLKKFKQLIEERGVETGAWRGTVTQH</sequence>
<dbReference type="EMBL" id="JAEQNA010000006">
    <property type="protein sequence ID" value="MBL0421972.1"/>
    <property type="molecule type" value="Genomic_DNA"/>
</dbReference>
<dbReference type="AlphaFoldDB" id="A0A937D648"/>
<dbReference type="PANTHER" id="PTHR33824">
    <property type="entry name" value="POLYKETIDE CYCLASE/DEHYDRASE AND LIPID TRANSPORT SUPERFAMILY PROTEIN"/>
    <property type="match status" value="1"/>
</dbReference>
<reference evidence="3" key="1">
    <citation type="submission" date="2021-01" db="EMBL/GenBank/DDBJ databases">
        <title>Ramlibacter sp. strain AW1 16S ribosomal RNA gene Genome sequencing and assembly.</title>
        <authorList>
            <person name="Kang M."/>
        </authorList>
    </citation>
    <scope>NUCLEOTIDE SEQUENCE</scope>
    <source>
        <strain evidence="3">AW1</strain>
    </source>
</reference>
<protein>
    <submittedName>
        <fullName evidence="3">SRPBCC family protein</fullName>
    </submittedName>
</protein>
<dbReference type="InterPro" id="IPR023393">
    <property type="entry name" value="START-like_dom_sf"/>
</dbReference>
<dbReference type="InterPro" id="IPR005031">
    <property type="entry name" value="COQ10_START"/>
</dbReference>
<evidence type="ECO:0000259" key="2">
    <source>
        <dbReference type="Pfam" id="PF03364"/>
    </source>
</evidence>
<proteinExistence type="inferred from homology"/>
<gene>
    <name evidence="3" type="ORF">JI739_16600</name>
</gene>
<evidence type="ECO:0000313" key="4">
    <source>
        <dbReference type="Proteomes" id="UP000613011"/>
    </source>
</evidence>